<name>A0ABP0GWX2_CLALP</name>
<feature type="transmembrane region" description="Helical" evidence="2">
    <location>
        <begin position="6"/>
        <end position="26"/>
    </location>
</feature>
<keyword evidence="5" id="KW-1185">Reference proteome</keyword>
<dbReference type="SMART" id="SM00409">
    <property type="entry name" value="IG"/>
    <property type="match status" value="2"/>
</dbReference>
<dbReference type="SMART" id="SM00408">
    <property type="entry name" value="IGc2"/>
    <property type="match status" value="2"/>
</dbReference>
<organism evidence="4 5">
    <name type="scientific">Clavelina lepadiformis</name>
    <name type="common">Light-bulb sea squirt</name>
    <name type="synonym">Ascidia lepadiformis</name>
    <dbReference type="NCBI Taxonomy" id="159417"/>
    <lineage>
        <taxon>Eukaryota</taxon>
        <taxon>Metazoa</taxon>
        <taxon>Chordata</taxon>
        <taxon>Tunicata</taxon>
        <taxon>Ascidiacea</taxon>
        <taxon>Aplousobranchia</taxon>
        <taxon>Clavelinidae</taxon>
        <taxon>Clavelina</taxon>
    </lineage>
</organism>
<feature type="transmembrane region" description="Helical" evidence="2">
    <location>
        <begin position="246"/>
        <end position="268"/>
    </location>
</feature>
<dbReference type="Proteomes" id="UP001642483">
    <property type="component" value="Unassembled WGS sequence"/>
</dbReference>
<dbReference type="InterPro" id="IPR013098">
    <property type="entry name" value="Ig_I-set"/>
</dbReference>
<dbReference type="Pfam" id="PF07679">
    <property type="entry name" value="I-set"/>
    <property type="match status" value="1"/>
</dbReference>
<dbReference type="InterPro" id="IPR003599">
    <property type="entry name" value="Ig_sub"/>
</dbReference>
<feature type="compositionally biased region" description="Polar residues" evidence="1">
    <location>
        <begin position="309"/>
        <end position="325"/>
    </location>
</feature>
<evidence type="ECO:0000256" key="2">
    <source>
        <dbReference type="SAM" id="Phobius"/>
    </source>
</evidence>
<gene>
    <name evidence="4" type="ORF">CVLEPA_LOCUS28111</name>
</gene>
<comment type="caution">
    <text evidence="4">The sequence shown here is derived from an EMBL/GenBank/DDBJ whole genome shotgun (WGS) entry which is preliminary data.</text>
</comment>
<evidence type="ECO:0000256" key="1">
    <source>
        <dbReference type="SAM" id="MobiDB-lite"/>
    </source>
</evidence>
<dbReference type="EMBL" id="CAWYQH010000141">
    <property type="protein sequence ID" value="CAK8694770.1"/>
    <property type="molecule type" value="Genomic_DNA"/>
</dbReference>
<dbReference type="SUPFAM" id="SSF48726">
    <property type="entry name" value="Immunoglobulin"/>
    <property type="match status" value="2"/>
</dbReference>
<feature type="region of interest" description="Disordered" evidence="1">
    <location>
        <begin position="280"/>
        <end position="335"/>
    </location>
</feature>
<evidence type="ECO:0000313" key="5">
    <source>
        <dbReference type="Proteomes" id="UP001642483"/>
    </source>
</evidence>
<dbReference type="PROSITE" id="PS50835">
    <property type="entry name" value="IG_LIKE"/>
    <property type="match status" value="2"/>
</dbReference>
<dbReference type="InterPro" id="IPR013783">
    <property type="entry name" value="Ig-like_fold"/>
</dbReference>
<protein>
    <recommendedName>
        <fullName evidence="3">Ig-like domain-containing protein</fullName>
    </recommendedName>
</protein>
<evidence type="ECO:0000259" key="3">
    <source>
        <dbReference type="PROSITE" id="PS50835"/>
    </source>
</evidence>
<proteinExistence type="predicted"/>
<sequence length="335" mass="36711">MMNFIYYYMFLIVGLVPEVFGVRVTLESGRTGEIPVEVTQGEPKTLQCNYQATSGNGETQINWLYDHDSSTTSQQHIVFNAKVVEGKQDQYSFVNPASLQIKSATKDLAGFYSCAVTIVNDVPSLDSGTYNLTVNVPPSKPSCQFTSDYALTIGFNAEFRCYSSEGIPSPQYTWVKDGRDLPVNGQNVEIYKNTSYSYNKDTGTMMFSKVVPGDAGVYFCKSTNKVGEEMCTAVTITTKDQDVGMIVGIVFGVIFGLLLIGVLVWWTWRKGYCDGITNKDEMDDIEDDGSNDIMLDGNGPAVHKPPSEYNGSTGKASDTAGSKQNLPEGAIRVMP</sequence>
<dbReference type="InterPro" id="IPR013106">
    <property type="entry name" value="Ig_V-set"/>
</dbReference>
<dbReference type="InterPro" id="IPR036179">
    <property type="entry name" value="Ig-like_dom_sf"/>
</dbReference>
<feature type="domain" description="Ig-like" evidence="3">
    <location>
        <begin position="17"/>
        <end position="135"/>
    </location>
</feature>
<dbReference type="PANTHER" id="PTHR44598:SF2">
    <property type="entry name" value="JUNCTIONAL ADHESION MOLECULE C"/>
    <property type="match status" value="1"/>
</dbReference>
<reference evidence="4 5" key="1">
    <citation type="submission" date="2024-02" db="EMBL/GenBank/DDBJ databases">
        <authorList>
            <person name="Daric V."/>
            <person name="Darras S."/>
        </authorList>
    </citation>
    <scope>NUCLEOTIDE SEQUENCE [LARGE SCALE GENOMIC DNA]</scope>
</reference>
<feature type="compositionally biased region" description="Acidic residues" evidence="1">
    <location>
        <begin position="281"/>
        <end position="290"/>
    </location>
</feature>
<dbReference type="InterPro" id="IPR007110">
    <property type="entry name" value="Ig-like_dom"/>
</dbReference>
<keyword evidence="2" id="KW-1133">Transmembrane helix</keyword>
<keyword evidence="2" id="KW-0812">Transmembrane</keyword>
<accession>A0ABP0GWX2</accession>
<dbReference type="InterPro" id="IPR003598">
    <property type="entry name" value="Ig_sub2"/>
</dbReference>
<dbReference type="InterPro" id="IPR042974">
    <property type="entry name" value="JAM-C"/>
</dbReference>
<keyword evidence="2" id="KW-0472">Membrane</keyword>
<evidence type="ECO:0000313" key="4">
    <source>
        <dbReference type="EMBL" id="CAK8694770.1"/>
    </source>
</evidence>
<dbReference type="Gene3D" id="2.60.40.10">
    <property type="entry name" value="Immunoglobulins"/>
    <property type="match status" value="2"/>
</dbReference>
<dbReference type="Pfam" id="PF07686">
    <property type="entry name" value="V-set"/>
    <property type="match status" value="1"/>
</dbReference>
<dbReference type="PANTHER" id="PTHR44598">
    <property type="entry name" value="JUNCTIONAL ADHESION MOLECULE C"/>
    <property type="match status" value="1"/>
</dbReference>
<feature type="domain" description="Ig-like" evidence="3">
    <location>
        <begin position="137"/>
        <end position="237"/>
    </location>
</feature>